<organism evidence="1 2">
    <name type="scientific">Nakamurella endophytica</name>
    <dbReference type="NCBI Taxonomy" id="1748367"/>
    <lineage>
        <taxon>Bacteria</taxon>
        <taxon>Bacillati</taxon>
        <taxon>Actinomycetota</taxon>
        <taxon>Actinomycetes</taxon>
        <taxon>Nakamurellales</taxon>
        <taxon>Nakamurellaceae</taxon>
        <taxon>Nakamurella</taxon>
    </lineage>
</organism>
<sequence>MTVTGPLELPPDPSPGGLVVAPADEVPATARRPWNVAAATGLGPLPGTSPDEAARSVAGELPDLPHLAELPGRGAGADAVGRTVSLLVDIWADVVPSGWRVSRRPGRDTRRAVDFLSWDLDAAEQHYAGADWVKVQVVGPWSLAAAIETPSGNRALTDAGAVRDLAASLGEGLAAHLADVRRRLPAAGVVLQLDEPDLPAVLAGSLPTASGFGTVRAIDEQVVRDVLAELVATVGSIDTAGTVAALGTAGTVGTPVLAVCPDPRAPLGLLREIGASALWVDATAVGTAAARLDPIGEAVEAGVAIVAGLVPAAGPTTPRSLGAAARPLTEAWRRLGLPRTSLADVVVTPTGSLAQVSADRAVTAMATCRRLAQALQDPPDGW</sequence>
<protein>
    <submittedName>
        <fullName evidence="1">Methionine synthase</fullName>
    </submittedName>
</protein>
<dbReference type="SUPFAM" id="SSF51726">
    <property type="entry name" value="UROD/MetE-like"/>
    <property type="match status" value="1"/>
</dbReference>
<reference evidence="1" key="1">
    <citation type="journal article" date="2014" name="Int. J. Syst. Evol. Microbiol.">
        <title>Complete genome sequence of Corynebacterium casei LMG S-19264T (=DSM 44701T), isolated from a smear-ripened cheese.</title>
        <authorList>
            <consortium name="US DOE Joint Genome Institute (JGI-PGF)"/>
            <person name="Walter F."/>
            <person name="Albersmeier A."/>
            <person name="Kalinowski J."/>
            <person name="Ruckert C."/>
        </authorList>
    </citation>
    <scope>NUCLEOTIDE SEQUENCE</scope>
    <source>
        <strain evidence="1">CGMCC 4.7308</strain>
    </source>
</reference>
<gene>
    <name evidence="1" type="ORF">GCM10011594_01530</name>
</gene>
<dbReference type="Proteomes" id="UP000655208">
    <property type="component" value="Unassembled WGS sequence"/>
</dbReference>
<evidence type="ECO:0000313" key="2">
    <source>
        <dbReference type="Proteomes" id="UP000655208"/>
    </source>
</evidence>
<reference evidence="1" key="2">
    <citation type="submission" date="2020-09" db="EMBL/GenBank/DDBJ databases">
        <authorList>
            <person name="Sun Q."/>
            <person name="Zhou Y."/>
        </authorList>
    </citation>
    <scope>NUCLEOTIDE SEQUENCE</scope>
    <source>
        <strain evidence="1">CGMCC 4.7308</strain>
    </source>
</reference>
<proteinExistence type="predicted"/>
<dbReference type="Gene3D" id="3.20.20.210">
    <property type="match status" value="1"/>
</dbReference>
<dbReference type="InterPro" id="IPR038071">
    <property type="entry name" value="UROD/MetE-like_sf"/>
</dbReference>
<comment type="caution">
    <text evidence="1">The sequence shown here is derived from an EMBL/GenBank/DDBJ whole genome shotgun (WGS) entry which is preliminary data.</text>
</comment>
<name>A0A917SKW9_9ACTN</name>
<dbReference type="AlphaFoldDB" id="A0A917SKW9"/>
<evidence type="ECO:0000313" key="1">
    <source>
        <dbReference type="EMBL" id="GGL85583.1"/>
    </source>
</evidence>
<keyword evidence="2" id="KW-1185">Reference proteome</keyword>
<dbReference type="RefSeq" id="WP_229673487.1">
    <property type="nucleotide sequence ID" value="NZ_BMNA01000001.1"/>
</dbReference>
<dbReference type="EMBL" id="BMNA01000001">
    <property type="protein sequence ID" value="GGL85583.1"/>
    <property type="molecule type" value="Genomic_DNA"/>
</dbReference>
<accession>A0A917SKW9</accession>